<dbReference type="InterPro" id="IPR001254">
    <property type="entry name" value="Trypsin_dom"/>
</dbReference>
<sequence>MSTTERDRVPWSPSLGGPRRRRRTAAALGLCAALTLTCAGTVLAVRSFTHGGYLASGDPATGSYTEEAADGDAAAGALLSGPYTERPAPPRVTTRTAAGGEAESVGDAAPATPPAKTADLPVSRPLEATPAAVSPAVGPLFSPGGDGDADHHCTASVVHSPAGDLLVTAAHCVYDRGFRTNLVFAPGYHDGVLPYGVWVPTRIDVDPRWADGHDDAHDVAFVRVRRPHGSGSGAQRIEELTGAERIRFAPPAGLPTRTVGYPDDRETPVGCQNTTTALPGQLRFDCAGFPNGTSGGPLLTGIDPDTGLGTVTGVIGGLDGGGDDATSYSSWFGPDIAELYRRATAERV</sequence>
<gene>
    <name evidence="4" type="ORF">GKJPGBOP_00904</name>
</gene>
<feature type="compositionally biased region" description="Low complexity" evidence="2">
    <location>
        <begin position="108"/>
        <end position="118"/>
    </location>
</feature>
<evidence type="ECO:0000259" key="3">
    <source>
        <dbReference type="PROSITE" id="PS50240"/>
    </source>
</evidence>
<dbReference type="PROSITE" id="PS50240">
    <property type="entry name" value="TRYPSIN_DOM"/>
    <property type="match status" value="1"/>
</dbReference>
<dbReference type="RefSeq" id="WP_246177198.1">
    <property type="nucleotide sequence ID" value="NZ_BHZD01000001.1"/>
</dbReference>
<dbReference type="PANTHER" id="PTHR15462">
    <property type="entry name" value="SERINE PROTEASE"/>
    <property type="match status" value="1"/>
</dbReference>
<evidence type="ECO:0000313" key="5">
    <source>
        <dbReference type="Proteomes" id="UP000286746"/>
    </source>
</evidence>
<evidence type="ECO:0000256" key="2">
    <source>
        <dbReference type="SAM" id="MobiDB-lite"/>
    </source>
</evidence>
<dbReference type="InterPro" id="IPR018114">
    <property type="entry name" value="TRYPSIN_HIS"/>
</dbReference>
<keyword evidence="5" id="KW-1185">Reference proteome</keyword>
<proteinExistence type="predicted"/>
<feature type="region of interest" description="Disordered" evidence="2">
    <location>
        <begin position="78"/>
        <end position="121"/>
    </location>
</feature>
<name>A0A401VW46_STREY</name>
<dbReference type="PROSITE" id="PS00134">
    <property type="entry name" value="TRYPSIN_HIS"/>
    <property type="match status" value="1"/>
</dbReference>
<dbReference type="AlphaFoldDB" id="A0A401VW46"/>
<dbReference type="GO" id="GO:0004252">
    <property type="term" value="F:serine-type endopeptidase activity"/>
    <property type="evidence" value="ECO:0007669"/>
    <property type="project" value="InterPro"/>
</dbReference>
<dbReference type="Proteomes" id="UP000286746">
    <property type="component" value="Unassembled WGS sequence"/>
</dbReference>
<dbReference type="InterPro" id="IPR043504">
    <property type="entry name" value="Peptidase_S1_PA_chymotrypsin"/>
</dbReference>
<dbReference type="InterPro" id="IPR009003">
    <property type="entry name" value="Peptidase_S1_PA"/>
</dbReference>
<organism evidence="4 5">
    <name type="scientific">Streptomyces paromomycinus</name>
    <name type="common">Streptomyces rimosus subsp. paromomycinus</name>
    <dbReference type="NCBI Taxonomy" id="92743"/>
    <lineage>
        <taxon>Bacteria</taxon>
        <taxon>Bacillati</taxon>
        <taxon>Actinomycetota</taxon>
        <taxon>Actinomycetes</taxon>
        <taxon>Kitasatosporales</taxon>
        <taxon>Streptomycetaceae</taxon>
        <taxon>Streptomyces</taxon>
    </lineage>
</organism>
<dbReference type="SUPFAM" id="SSF50494">
    <property type="entry name" value="Trypsin-like serine proteases"/>
    <property type="match status" value="1"/>
</dbReference>
<dbReference type="EMBL" id="BHZD01000001">
    <property type="protein sequence ID" value="GCD41251.1"/>
    <property type="molecule type" value="Genomic_DNA"/>
</dbReference>
<feature type="region of interest" description="Disordered" evidence="2">
    <location>
        <begin position="1"/>
        <end position="20"/>
    </location>
</feature>
<protein>
    <recommendedName>
        <fullName evidence="3">Peptidase S1 domain-containing protein</fullName>
    </recommendedName>
</protein>
<keyword evidence="1" id="KW-0732">Signal</keyword>
<evidence type="ECO:0000313" key="4">
    <source>
        <dbReference type="EMBL" id="GCD41251.1"/>
    </source>
</evidence>
<accession>A0A401VW46</accession>
<feature type="domain" description="Peptidase S1" evidence="3">
    <location>
        <begin position="97"/>
        <end position="337"/>
    </location>
</feature>
<reference evidence="4 5" key="1">
    <citation type="submission" date="2018-11" db="EMBL/GenBank/DDBJ databases">
        <title>Whole genome sequence of Streptomyces paromomycinus NBRC 15454(T).</title>
        <authorList>
            <person name="Komaki H."/>
            <person name="Tamura T."/>
        </authorList>
    </citation>
    <scope>NUCLEOTIDE SEQUENCE [LARGE SCALE GENOMIC DNA]</scope>
    <source>
        <strain evidence="4 5">NBRC 15454</strain>
    </source>
</reference>
<evidence type="ECO:0000256" key="1">
    <source>
        <dbReference type="ARBA" id="ARBA00022729"/>
    </source>
</evidence>
<comment type="caution">
    <text evidence="4">The sequence shown here is derived from an EMBL/GenBank/DDBJ whole genome shotgun (WGS) entry which is preliminary data.</text>
</comment>
<dbReference type="Gene3D" id="2.40.10.10">
    <property type="entry name" value="Trypsin-like serine proteases"/>
    <property type="match status" value="2"/>
</dbReference>
<dbReference type="GO" id="GO:0006508">
    <property type="term" value="P:proteolysis"/>
    <property type="evidence" value="ECO:0007669"/>
    <property type="project" value="InterPro"/>
</dbReference>
<dbReference type="InterPro" id="IPR050966">
    <property type="entry name" value="Glutamyl_endopeptidase"/>
</dbReference>